<organism evidence="1">
    <name type="scientific">Anguilla anguilla</name>
    <name type="common">European freshwater eel</name>
    <name type="synonym">Muraena anguilla</name>
    <dbReference type="NCBI Taxonomy" id="7936"/>
    <lineage>
        <taxon>Eukaryota</taxon>
        <taxon>Metazoa</taxon>
        <taxon>Chordata</taxon>
        <taxon>Craniata</taxon>
        <taxon>Vertebrata</taxon>
        <taxon>Euteleostomi</taxon>
        <taxon>Actinopterygii</taxon>
        <taxon>Neopterygii</taxon>
        <taxon>Teleostei</taxon>
        <taxon>Anguilliformes</taxon>
        <taxon>Anguillidae</taxon>
        <taxon>Anguilla</taxon>
    </lineage>
</organism>
<name>A0A0E9RBI5_ANGAN</name>
<reference evidence="1" key="1">
    <citation type="submission" date="2014-11" db="EMBL/GenBank/DDBJ databases">
        <authorList>
            <person name="Amaro Gonzalez C."/>
        </authorList>
    </citation>
    <scope>NUCLEOTIDE SEQUENCE</scope>
</reference>
<accession>A0A0E9RBI5</accession>
<sequence>MFVCLGIVSFFAFNRTLLATKNTEYT</sequence>
<reference evidence="1" key="2">
    <citation type="journal article" date="2015" name="Fish Shellfish Immunol.">
        <title>Early steps in the European eel (Anguilla anguilla)-Vibrio vulnificus interaction in the gills: Role of the RtxA13 toxin.</title>
        <authorList>
            <person name="Callol A."/>
            <person name="Pajuelo D."/>
            <person name="Ebbesson L."/>
            <person name="Teles M."/>
            <person name="MacKenzie S."/>
            <person name="Amaro C."/>
        </authorList>
    </citation>
    <scope>NUCLEOTIDE SEQUENCE</scope>
</reference>
<protein>
    <submittedName>
        <fullName evidence="1">Uncharacterized protein</fullName>
    </submittedName>
</protein>
<evidence type="ECO:0000313" key="1">
    <source>
        <dbReference type="EMBL" id="JAH25713.1"/>
    </source>
</evidence>
<proteinExistence type="predicted"/>
<dbReference type="AlphaFoldDB" id="A0A0E9RBI5"/>
<dbReference type="EMBL" id="GBXM01082864">
    <property type="protein sequence ID" value="JAH25713.1"/>
    <property type="molecule type" value="Transcribed_RNA"/>
</dbReference>